<sequence length="335" mass="38441">MAFQLGLVEFHWKAMKVGNFVVRSEECSVRITLNVPSLVENCSACPRFPCSFLPMENSFTIIRRRRLCLRFESHHVNRDRVFHFNIIRYLRRILHWVVSEYPICAVFNATFNMSYKQIFNFISLLLIAEILIVCNTLLVFCFYDKACFRAIAAAYWVCGIVLYVILRRNEYLQSFYPSNIALIWISLVYLILGAAFLFFDCASLKMLIPIGVTLLISLCVVFPSFRIRDLSRRVIVIFTSIAAILTLIGVFFIFFSPGNPPLQITGGIFLSVAAVVVIFTISCGLQRRLKQAVNWFFLLLELLKLCIPIIALYLALCVAFIIKEVKSEPTPEYGC</sequence>
<feature type="transmembrane region" description="Helical" evidence="1">
    <location>
        <begin position="204"/>
        <end position="222"/>
    </location>
</feature>
<dbReference type="AlphaFoldDB" id="A0AA85J1W5"/>
<dbReference type="Proteomes" id="UP000050795">
    <property type="component" value="Unassembled WGS sequence"/>
</dbReference>
<keyword evidence="1" id="KW-1133">Transmembrane helix</keyword>
<evidence type="ECO:0000313" key="3">
    <source>
        <dbReference type="WBParaSite" id="TREG1_122700.1"/>
    </source>
</evidence>
<dbReference type="WBParaSite" id="TREG1_122700.1">
    <property type="protein sequence ID" value="TREG1_122700.1"/>
    <property type="gene ID" value="TREG1_122700"/>
</dbReference>
<evidence type="ECO:0000313" key="4">
    <source>
        <dbReference type="WBParaSite" id="TREG1_122700.5"/>
    </source>
</evidence>
<feature type="transmembrane region" description="Helical" evidence="1">
    <location>
        <begin position="295"/>
        <end position="322"/>
    </location>
</feature>
<evidence type="ECO:0000313" key="2">
    <source>
        <dbReference type="Proteomes" id="UP000050795"/>
    </source>
</evidence>
<accession>A0AA85J1W5</accession>
<feature type="transmembrane region" description="Helical" evidence="1">
    <location>
        <begin position="146"/>
        <end position="166"/>
    </location>
</feature>
<evidence type="ECO:0000256" key="1">
    <source>
        <dbReference type="SAM" id="Phobius"/>
    </source>
</evidence>
<feature type="transmembrane region" description="Helical" evidence="1">
    <location>
        <begin position="262"/>
        <end position="283"/>
    </location>
</feature>
<reference evidence="3 4" key="2">
    <citation type="submission" date="2023-11" db="UniProtKB">
        <authorList>
            <consortium name="WormBaseParasite"/>
        </authorList>
    </citation>
    <scope>IDENTIFICATION</scope>
</reference>
<feature type="transmembrane region" description="Helical" evidence="1">
    <location>
        <begin position="178"/>
        <end position="198"/>
    </location>
</feature>
<name>A0AA85J1W5_TRIRE</name>
<feature type="transmembrane region" description="Helical" evidence="1">
    <location>
        <begin position="118"/>
        <end position="140"/>
    </location>
</feature>
<proteinExistence type="predicted"/>
<reference evidence="2" key="1">
    <citation type="submission" date="2022-06" db="EMBL/GenBank/DDBJ databases">
        <authorList>
            <person name="Berger JAMES D."/>
            <person name="Berger JAMES D."/>
        </authorList>
    </citation>
    <scope>NUCLEOTIDE SEQUENCE [LARGE SCALE GENOMIC DNA]</scope>
</reference>
<keyword evidence="1" id="KW-0472">Membrane</keyword>
<dbReference type="WBParaSite" id="TREG1_122700.5">
    <property type="protein sequence ID" value="TREG1_122700.5"/>
    <property type="gene ID" value="TREG1_122700"/>
</dbReference>
<protein>
    <submittedName>
        <fullName evidence="3 4">Uncharacterized protein</fullName>
    </submittedName>
</protein>
<keyword evidence="2" id="KW-1185">Reference proteome</keyword>
<organism evidence="2 3">
    <name type="scientific">Trichobilharzia regenti</name>
    <name type="common">Nasal bird schistosome</name>
    <dbReference type="NCBI Taxonomy" id="157069"/>
    <lineage>
        <taxon>Eukaryota</taxon>
        <taxon>Metazoa</taxon>
        <taxon>Spiralia</taxon>
        <taxon>Lophotrochozoa</taxon>
        <taxon>Platyhelminthes</taxon>
        <taxon>Trematoda</taxon>
        <taxon>Digenea</taxon>
        <taxon>Strigeidida</taxon>
        <taxon>Schistosomatoidea</taxon>
        <taxon>Schistosomatidae</taxon>
        <taxon>Trichobilharzia</taxon>
    </lineage>
</organism>
<feature type="transmembrane region" description="Helical" evidence="1">
    <location>
        <begin position="234"/>
        <end position="256"/>
    </location>
</feature>
<keyword evidence="1" id="KW-0812">Transmembrane</keyword>